<evidence type="ECO:0000256" key="2">
    <source>
        <dbReference type="SAM" id="SignalP"/>
    </source>
</evidence>
<organism evidence="3 4">
    <name type="scientific">Plasticicumulans acidivorans</name>
    <dbReference type="NCBI Taxonomy" id="886464"/>
    <lineage>
        <taxon>Bacteria</taxon>
        <taxon>Pseudomonadati</taxon>
        <taxon>Pseudomonadota</taxon>
        <taxon>Gammaproteobacteria</taxon>
        <taxon>Candidatus Competibacteraceae</taxon>
        <taxon>Plasticicumulans</taxon>
    </lineage>
</organism>
<name>A0A317MUM3_9GAMM</name>
<dbReference type="PANTHER" id="PTHR45642">
    <property type="entry name" value="GDSL ESTERASE/LIPASE EXL3"/>
    <property type="match status" value="1"/>
</dbReference>
<dbReference type="InterPro" id="IPR036514">
    <property type="entry name" value="SGNH_hydro_sf"/>
</dbReference>
<dbReference type="Proteomes" id="UP000246569">
    <property type="component" value="Unassembled WGS sequence"/>
</dbReference>
<dbReference type="InterPro" id="IPR001087">
    <property type="entry name" value="GDSL"/>
</dbReference>
<dbReference type="EMBL" id="QGTJ01000006">
    <property type="protein sequence ID" value="PWV61136.1"/>
    <property type="molecule type" value="Genomic_DNA"/>
</dbReference>
<protein>
    <submittedName>
        <fullName evidence="3">Putative secreted protein with PEP-CTERM sorting signal</fullName>
    </submittedName>
</protein>
<dbReference type="RefSeq" id="WP_110018812.1">
    <property type="nucleotide sequence ID" value="NZ_QGTJ01000006.1"/>
</dbReference>
<gene>
    <name evidence="3" type="ORF">C7443_106150</name>
</gene>
<keyword evidence="4" id="KW-1185">Reference proteome</keyword>
<sequence length="330" mass="33930">MHRALTILCSVVFWLISSSAHAGSFSNLYVFGDSLSDTGNLYAFFGGVYPPSPPYYDGRFSNGPVWSEQFASELGLGALTPDLLGGSNFAVAGATTTGNLNSSVLPPATGAALDAFSSLDGQLGRWSAQSSGVADPNALYVVAFGSNDLQGALQAASLAADPLATISSIMSAAAAAVLAGVNQLISAGAEHILVLNTPDLTLTPRYNSASAGVQFLIEYGATLFNTTLAGGLSLLSGTDIDLLDINALLASIVADPAAYGYSNATSACLDSTAGTLCSNPDQYVYWDDFHPSTLTHARLAAAALVAVDEPATLALLPLSLLALLPRRRRC</sequence>
<evidence type="ECO:0000256" key="1">
    <source>
        <dbReference type="ARBA" id="ARBA00022729"/>
    </source>
</evidence>
<evidence type="ECO:0000313" key="4">
    <source>
        <dbReference type="Proteomes" id="UP000246569"/>
    </source>
</evidence>
<dbReference type="SUPFAM" id="SSF52266">
    <property type="entry name" value="SGNH hydrolase"/>
    <property type="match status" value="1"/>
</dbReference>
<keyword evidence="1 2" id="KW-0732">Signal</keyword>
<evidence type="ECO:0000313" key="3">
    <source>
        <dbReference type="EMBL" id="PWV61136.1"/>
    </source>
</evidence>
<proteinExistence type="predicted"/>
<dbReference type="PROSITE" id="PS01098">
    <property type="entry name" value="LIPASE_GDSL_SER"/>
    <property type="match status" value="1"/>
</dbReference>
<dbReference type="InterPro" id="IPR008265">
    <property type="entry name" value="Lipase_GDSL_AS"/>
</dbReference>
<dbReference type="AlphaFoldDB" id="A0A317MUM3"/>
<dbReference type="InterPro" id="IPR050592">
    <property type="entry name" value="GDSL_lipolytic_enzyme"/>
</dbReference>
<feature type="signal peptide" evidence="2">
    <location>
        <begin position="1"/>
        <end position="22"/>
    </location>
</feature>
<dbReference type="Pfam" id="PF00657">
    <property type="entry name" value="Lipase_GDSL"/>
    <property type="match status" value="1"/>
</dbReference>
<comment type="caution">
    <text evidence="3">The sequence shown here is derived from an EMBL/GenBank/DDBJ whole genome shotgun (WGS) entry which is preliminary data.</text>
</comment>
<dbReference type="PANTHER" id="PTHR45642:SF139">
    <property type="entry name" value="SGNH HYDROLASE-TYPE ESTERASE DOMAIN-CONTAINING PROTEIN"/>
    <property type="match status" value="1"/>
</dbReference>
<dbReference type="GO" id="GO:0016298">
    <property type="term" value="F:lipase activity"/>
    <property type="evidence" value="ECO:0007669"/>
    <property type="project" value="InterPro"/>
</dbReference>
<accession>A0A317MUM3</accession>
<dbReference type="GO" id="GO:0006629">
    <property type="term" value="P:lipid metabolic process"/>
    <property type="evidence" value="ECO:0007669"/>
    <property type="project" value="InterPro"/>
</dbReference>
<dbReference type="OrthoDB" id="5292073at2"/>
<dbReference type="Gene3D" id="3.40.50.1110">
    <property type="entry name" value="SGNH hydrolase"/>
    <property type="match status" value="1"/>
</dbReference>
<dbReference type="CDD" id="cd01846">
    <property type="entry name" value="fatty_acyltransferase_like"/>
    <property type="match status" value="1"/>
</dbReference>
<feature type="chain" id="PRO_5016435054" evidence="2">
    <location>
        <begin position="23"/>
        <end position="330"/>
    </location>
</feature>
<reference evidence="3 4" key="1">
    <citation type="submission" date="2018-05" db="EMBL/GenBank/DDBJ databases">
        <title>Genomic Encyclopedia of Type Strains, Phase IV (KMG-IV): sequencing the most valuable type-strain genomes for metagenomic binning, comparative biology and taxonomic classification.</title>
        <authorList>
            <person name="Goeker M."/>
        </authorList>
    </citation>
    <scope>NUCLEOTIDE SEQUENCE [LARGE SCALE GENOMIC DNA]</scope>
    <source>
        <strain evidence="3 4">DSM 23606</strain>
    </source>
</reference>